<evidence type="ECO:0000256" key="1">
    <source>
        <dbReference type="ARBA" id="ARBA00000085"/>
    </source>
</evidence>
<evidence type="ECO:0000259" key="12">
    <source>
        <dbReference type="PROSITE" id="PS50112"/>
    </source>
</evidence>
<sequence>MDLTLQNKKLCKPLIQRSLAKYLLFLISSITIIYLTKSFWEPNIIIFHIIFEGLSIFFALGIFSLCWHNAVHYPVKICTLGFGFLLIAIYNSVHAYYLIPPMIFGSTPLNLSIALGQFGLLMQVSVTLLSTFNLKIKPNKFAHLFILGITLLIIILIYTILPYMIKSITPYILSSYFTVSIKIAVIFLAIFALIRLKNMLQIKCELDYQFIFLSLLAIITVESFCLILGNLSGYLLIFTHTLKAMSYYFMYKGVFASAVVYPYDNLEHKHKELEEAYESLTQANKEITNLSQTLSDVLDSLPLGVFMYDENSKINYLNKKFEEIFMCDKSQALGLSTGEFLNKFPRLEADEKLLSDRVLSGDSSSLNLIRTYRMGNGEYKKLSIKNTRINNGVISLIKDAKEEQEIKNLHLQTETILNAVNNAIIMIDKEKKVVLCNKAAEKIFEINKSELLGMDIDELNDLLMFERKDNPSLILSGEKACDICEATLKTAKGNTVDLIIYSAPIRNIDGEIIGGISVDTDVTEMKKQQHAMQQQEKLALLGQMGAGIVHETRNFLTTIKGRCQLIDVNTEDRKIKEYASKINKDVDEVNRIIGEFLFLSKPRKVLLEEISMVDLFEAIVNTIENTSITKGIDLFLDISKEERYLLCDEVQIKQVVLNICKNAVEAMDGTQYRKLKIITGYIEESNEMYIKITDNGKGMSKEQLEKLGTMFYTTKETGTGLGLNVCYQIIKSHKGQILVDSVLDEGTSFTIILPCLNDEDLDE</sequence>
<feature type="transmembrane region" description="Helical" evidence="10">
    <location>
        <begin position="21"/>
        <end position="40"/>
    </location>
</feature>
<dbReference type="PROSITE" id="PS50112">
    <property type="entry name" value="PAS"/>
    <property type="match status" value="2"/>
</dbReference>
<evidence type="ECO:0000256" key="2">
    <source>
        <dbReference type="ARBA" id="ARBA00012438"/>
    </source>
</evidence>
<dbReference type="SMART" id="SM00091">
    <property type="entry name" value="PAS"/>
    <property type="match status" value="2"/>
</dbReference>
<evidence type="ECO:0000256" key="4">
    <source>
        <dbReference type="ARBA" id="ARBA00022679"/>
    </source>
</evidence>
<dbReference type="SUPFAM" id="SSF55874">
    <property type="entry name" value="ATPase domain of HSP90 chaperone/DNA topoisomerase II/histidine kinase"/>
    <property type="match status" value="1"/>
</dbReference>
<feature type="domain" description="Histidine kinase" evidence="11">
    <location>
        <begin position="547"/>
        <end position="757"/>
    </location>
</feature>
<dbReference type="InterPro" id="IPR003594">
    <property type="entry name" value="HATPase_dom"/>
</dbReference>
<keyword evidence="5" id="KW-0547">Nucleotide-binding</keyword>
<keyword evidence="15" id="KW-1185">Reference proteome</keyword>
<feature type="domain" description="PAS" evidence="12">
    <location>
        <begin position="416"/>
        <end position="463"/>
    </location>
</feature>
<dbReference type="SMART" id="SM00387">
    <property type="entry name" value="HATPase_c"/>
    <property type="match status" value="1"/>
</dbReference>
<dbReference type="EC" id="2.7.13.3" evidence="2"/>
<dbReference type="Gene3D" id="3.30.565.10">
    <property type="entry name" value="Histidine kinase-like ATPase, C-terminal domain"/>
    <property type="match status" value="1"/>
</dbReference>
<dbReference type="InterPro" id="IPR000700">
    <property type="entry name" value="PAS-assoc_C"/>
</dbReference>
<dbReference type="Pfam" id="PF00512">
    <property type="entry name" value="HisKA"/>
    <property type="match status" value="1"/>
</dbReference>
<keyword evidence="4" id="KW-0808">Transferase</keyword>
<evidence type="ECO:0000313" key="15">
    <source>
        <dbReference type="Proteomes" id="UP001519308"/>
    </source>
</evidence>
<evidence type="ECO:0000256" key="7">
    <source>
        <dbReference type="ARBA" id="ARBA00022840"/>
    </source>
</evidence>
<dbReference type="SUPFAM" id="SSF55785">
    <property type="entry name" value="PYP-like sensor domain (PAS domain)"/>
    <property type="match status" value="2"/>
</dbReference>
<reference evidence="14 15" key="1">
    <citation type="submission" date="2021-03" db="EMBL/GenBank/DDBJ databases">
        <title>Genomic Encyclopedia of Type Strains, Phase IV (KMG-IV): sequencing the most valuable type-strain genomes for metagenomic binning, comparative biology and taxonomic classification.</title>
        <authorList>
            <person name="Goeker M."/>
        </authorList>
    </citation>
    <scope>NUCLEOTIDE SEQUENCE [LARGE SCALE GENOMIC DNA]</scope>
    <source>
        <strain evidence="14 15">DSM 28650</strain>
    </source>
</reference>
<protein>
    <recommendedName>
        <fullName evidence="2">histidine kinase</fullName>
        <ecNumber evidence="2">2.7.13.3</ecNumber>
    </recommendedName>
</protein>
<dbReference type="PANTHER" id="PTHR43065:SF10">
    <property type="entry name" value="PEROXIDE STRESS-ACTIVATED HISTIDINE KINASE MAK3"/>
    <property type="match status" value="1"/>
</dbReference>
<dbReference type="NCBIfam" id="TIGR00229">
    <property type="entry name" value="sensory_box"/>
    <property type="match status" value="1"/>
</dbReference>
<dbReference type="InterPro" id="IPR004358">
    <property type="entry name" value="Sig_transdc_His_kin-like_C"/>
</dbReference>
<dbReference type="InterPro" id="IPR013767">
    <property type="entry name" value="PAS_fold"/>
</dbReference>
<keyword evidence="9" id="KW-0175">Coiled coil</keyword>
<dbReference type="CDD" id="cd00082">
    <property type="entry name" value="HisKA"/>
    <property type="match status" value="1"/>
</dbReference>
<feature type="transmembrane region" description="Helical" evidence="10">
    <location>
        <begin position="144"/>
        <end position="165"/>
    </location>
</feature>
<keyword evidence="10" id="KW-1133">Transmembrane helix</keyword>
<evidence type="ECO:0000256" key="9">
    <source>
        <dbReference type="SAM" id="Coils"/>
    </source>
</evidence>
<dbReference type="Gene3D" id="1.10.287.130">
    <property type="match status" value="1"/>
</dbReference>
<dbReference type="PROSITE" id="PS50109">
    <property type="entry name" value="HIS_KIN"/>
    <property type="match status" value="1"/>
</dbReference>
<dbReference type="SUPFAM" id="SSF47384">
    <property type="entry name" value="Homodimeric domain of signal transducing histidine kinase"/>
    <property type="match status" value="1"/>
</dbReference>
<evidence type="ECO:0000256" key="3">
    <source>
        <dbReference type="ARBA" id="ARBA00022553"/>
    </source>
</evidence>
<dbReference type="InterPro" id="IPR005467">
    <property type="entry name" value="His_kinase_dom"/>
</dbReference>
<accession>A0ABS4K1G7</accession>
<dbReference type="InterPro" id="IPR003661">
    <property type="entry name" value="HisK_dim/P_dom"/>
</dbReference>
<feature type="coiled-coil region" evidence="9">
    <location>
        <begin position="263"/>
        <end position="293"/>
    </location>
</feature>
<keyword evidence="8" id="KW-0902">Two-component regulatory system</keyword>
<evidence type="ECO:0000256" key="5">
    <source>
        <dbReference type="ARBA" id="ARBA00022741"/>
    </source>
</evidence>
<keyword evidence="3" id="KW-0597">Phosphoprotein</keyword>
<feature type="domain" description="PAS" evidence="12">
    <location>
        <begin position="290"/>
        <end position="334"/>
    </location>
</feature>
<comment type="caution">
    <text evidence="14">The sequence shown here is derived from an EMBL/GenBank/DDBJ whole genome shotgun (WGS) entry which is preliminary data.</text>
</comment>
<dbReference type="InterPro" id="IPR033425">
    <property type="entry name" value="MASE3"/>
</dbReference>
<comment type="catalytic activity">
    <reaction evidence="1">
        <text>ATP + protein L-histidine = ADP + protein N-phospho-L-histidine.</text>
        <dbReference type="EC" id="2.7.13.3"/>
    </reaction>
</comment>
<feature type="transmembrane region" description="Helical" evidence="10">
    <location>
        <begin position="111"/>
        <end position="132"/>
    </location>
</feature>
<dbReference type="RefSeq" id="WP_209649443.1">
    <property type="nucleotide sequence ID" value="NZ_JAGGLL010000009.1"/>
</dbReference>
<dbReference type="InterPro" id="IPR035965">
    <property type="entry name" value="PAS-like_dom_sf"/>
</dbReference>
<evidence type="ECO:0000256" key="10">
    <source>
        <dbReference type="SAM" id="Phobius"/>
    </source>
</evidence>
<keyword evidence="6" id="KW-0418">Kinase</keyword>
<feature type="transmembrane region" description="Helical" evidence="10">
    <location>
        <begin position="79"/>
        <end position="99"/>
    </location>
</feature>
<dbReference type="EMBL" id="JAGGLL010000009">
    <property type="protein sequence ID" value="MBP2021620.1"/>
    <property type="molecule type" value="Genomic_DNA"/>
</dbReference>
<dbReference type="PROSITE" id="PS50113">
    <property type="entry name" value="PAC"/>
    <property type="match status" value="1"/>
</dbReference>
<evidence type="ECO:0000256" key="6">
    <source>
        <dbReference type="ARBA" id="ARBA00022777"/>
    </source>
</evidence>
<dbReference type="PRINTS" id="PR00344">
    <property type="entry name" value="BCTRLSENSOR"/>
</dbReference>
<dbReference type="CDD" id="cd00130">
    <property type="entry name" value="PAS"/>
    <property type="match status" value="2"/>
</dbReference>
<dbReference type="PANTHER" id="PTHR43065">
    <property type="entry name" value="SENSOR HISTIDINE KINASE"/>
    <property type="match status" value="1"/>
</dbReference>
<dbReference type="Gene3D" id="3.30.450.20">
    <property type="entry name" value="PAS domain"/>
    <property type="match status" value="2"/>
</dbReference>
<proteinExistence type="predicted"/>
<evidence type="ECO:0000259" key="11">
    <source>
        <dbReference type="PROSITE" id="PS50109"/>
    </source>
</evidence>
<keyword evidence="7" id="KW-0067">ATP-binding</keyword>
<dbReference type="Pfam" id="PF00989">
    <property type="entry name" value="PAS"/>
    <property type="match status" value="1"/>
</dbReference>
<dbReference type="SMART" id="SM00388">
    <property type="entry name" value="HisKA"/>
    <property type="match status" value="1"/>
</dbReference>
<dbReference type="Proteomes" id="UP001519308">
    <property type="component" value="Unassembled WGS sequence"/>
</dbReference>
<organism evidence="14 15">
    <name type="scientific">Clostridium punense</name>
    <dbReference type="NCBI Taxonomy" id="1054297"/>
    <lineage>
        <taxon>Bacteria</taxon>
        <taxon>Bacillati</taxon>
        <taxon>Bacillota</taxon>
        <taxon>Clostridia</taxon>
        <taxon>Eubacteriales</taxon>
        <taxon>Clostridiaceae</taxon>
        <taxon>Clostridium</taxon>
    </lineage>
</organism>
<dbReference type="Pfam" id="PF02518">
    <property type="entry name" value="HATPase_c"/>
    <property type="match status" value="1"/>
</dbReference>
<dbReference type="Pfam" id="PF13188">
    <property type="entry name" value="PAS_8"/>
    <property type="match status" value="1"/>
</dbReference>
<feature type="transmembrane region" description="Helical" evidence="10">
    <location>
        <begin position="171"/>
        <end position="196"/>
    </location>
</feature>
<feature type="domain" description="PAC" evidence="13">
    <location>
        <begin position="482"/>
        <end position="534"/>
    </location>
</feature>
<feature type="transmembrane region" description="Helical" evidence="10">
    <location>
        <begin position="208"/>
        <end position="238"/>
    </location>
</feature>
<evidence type="ECO:0000259" key="13">
    <source>
        <dbReference type="PROSITE" id="PS50113"/>
    </source>
</evidence>
<keyword evidence="10" id="KW-0812">Transmembrane</keyword>
<dbReference type="InterPro" id="IPR036890">
    <property type="entry name" value="HATPase_C_sf"/>
</dbReference>
<name>A0ABS4K1G7_9CLOT</name>
<keyword evidence="10" id="KW-0472">Membrane</keyword>
<feature type="transmembrane region" description="Helical" evidence="10">
    <location>
        <begin position="46"/>
        <end position="67"/>
    </location>
</feature>
<dbReference type="InterPro" id="IPR000014">
    <property type="entry name" value="PAS"/>
</dbReference>
<dbReference type="InterPro" id="IPR036097">
    <property type="entry name" value="HisK_dim/P_sf"/>
</dbReference>
<evidence type="ECO:0000256" key="8">
    <source>
        <dbReference type="ARBA" id="ARBA00023012"/>
    </source>
</evidence>
<gene>
    <name evidence="14" type="ORF">J2Z44_001416</name>
</gene>
<dbReference type="Pfam" id="PF17159">
    <property type="entry name" value="MASE3"/>
    <property type="match status" value="1"/>
</dbReference>
<evidence type="ECO:0000313" key="14">
    <source>
        <dbReference type="EMBL" id="MBP2021620.1"/>
    </source>
</evidence>